<dbReference type="GeneID" id="109613470"/>
<keyword evidence="2" id="KW-1185">Reference proteome</keyword>
<evidence type="ECO:0000256" key="1">
    <source>
        <dbReference type="SAM" id="Phobius"/>
    </source>
</evidence>
<reference evidence="3" key="1">
    <citation type="submission" date="2025-08" db="UniProtKB">
        <authorList>
            <consortium name="RefSeq"/>
        </authorList>
    </citation>
    <scope>IDENTIFICATION</scope>
    <source>
        <strain evidence="3">Aabys</strain>
        <tissue evidence="3">Whole body</tissue>
    </source>
</reference>
<organism evidence="2 3">
    <name type="scientific">Musca domestica</name>
    <name type="common">House fly</name>
    <dbReference type="NCBI Taxonomy" id="7370"/>
    <lineage>
        <taxon>Eukaryota</taxon>
        <taxon>Metazoa</taxon>
        <taxon>Ecdysozoa</taxon>
        <taxon>Arthropoda</taxon>
        <taxon>Hexapoda</taxon>
        <taxon>Insecta</taxon>
        <taxon>Pterygota</taxon>
        <taxon>Neoptera</taxon>
        <taxon>Endopterygota</taxon>
        <taxon>Diptera</taxon>
        <taxon>Brachycera</taxon>
        <taxon>Muscomorpha</taxon>
        <taxon>Muscoidea</taxon>
        <taxon>Muscidae</taxon>
        <taxon>Musca</taxon>
    </lineage>
</organism>
<evidence type="ECO:0000313" key="2">
    <source>
        <dbReference type="Proteomes" id="UP001652621"/>
    </source>
</evidence>
<gene>
    <name evidence="3" type="primary">LOC109613470</name>
</gene>
<dbReference type="RefSeq" id="XP_058976205.1">
    <property type="nucleotide sequence ID" value="XM_059120222.1"/>
</dbReference>
<feature type="transmembrane region" description="Helical" evidence="1">
    <location>
        <begin position="20"/>
        <end position="39"/>
    </location>
</feature>
<feature type="transmembrane region" description="Helical" evidence="1">
    <location>
        <begin position="117"/>
        <end position="138"/>
    </location>
</feature>
<accession>A0ABM3URP7</accession>
<sequence>MTKHDGAFLNISKSWIKTLCYSLFVWLLALPLMFLHVHLANMGFAYAMGFGVSLLPINLICFTVMIFKKYGFLKWRHVDIRMYLQIGLKLILILGQSSINYFIAMAISLSVKQTKLIAFMHTISLVYLTDVILILFVWKFHDILKSIFGCCGSKVSADHASITDGGVI</sequence>
<evidence type="ECO:0000313" key="3">
    <source>
        <dbReference type="RefSeq" id="XP_058976205.1"/>
    </source>
</evidence>
<keyword evidence="1" id="KW-1133">Transmembrane helix</keyword>
<protein>
    <submittedName>
        <fullName evidence="3">Uncharacterized protein LOC109613470</fullName>
    </submittedName>
</protein>
<name>A0ABM3URP7_MUSDO</name>
<keyword evidence="1" id="KW-0472">Membrane</keyword>
<feature type="transmembrane region" description="Helical" evidence="1">
    <location>
        <begin position="45"/>
        <end position="67"/>
    </location>
</feature>
<proteinExistence type="predicted"/>
<dbReference type="Proteomes" id="UP001652621">
    <property type="component" value="Unplaced"/>
</dbReference>
<feature type="transmembrane region" description="Helical" evidence="1">
    <location>
        <begin position="88"/>
        <end position="111"/>
    </location>
</feature>
<keyword evidence="1" id="KW-0812">Transmembrane</keyword>